<name>A0A6J5M9G9_9CAUD</name>
<reference evidence="1" key="1">
    <citation type="submission" date="2020-04" db="EMBL/GenBank/DDBJ databases">
        <authorList>
            <person name="Chiriac C."/>
            <person name="Salcher M."/>
            <person name="Ghai R."/>
            <person name="Kavagutti S V."/>
        </authorList>
    </citation>
    <scope>NUCLEOTIDE SEQUENCE</scope>
</reference>
<dbReference type="EMBL" id="LR796394">
    <property type="protein sequence ID" value="CAB4141666.1"/>
    <property type="molecule type" value="Genomic_DNA"/>
</dbReference>
<gene>
    <name evidence="1" type="ORF">UFOVP420_36</name>
</gene>
<accession>A0A6J5M9G9</accession>
<organism evidence="1">
    <name type="scientific">uncultured Caudovirales phage</name>
    <dbReference type="NCBI Taxonomy" id="2100421"/>
    <lineage>
        <taxon>Viruses</taxon>
        <taxon>Duplodnaviria</taxon>
        <taxon>Heunggongvirae</taxon>
        <taxon>Uroviricota</taxon>
        <taxon>Caudoviricetes</taxon>
        <taxon>Peduoviridae</taxon>
        <taxon>Maltschvirus</taxon>
        <taxon>Maltschvirus maltsch</taxon>
    </lineage>
</organism>
<proteinExistence type="predicted"/>
<protein>
    <submittedName>
        <fullName evidence="1">Uncharacterized protein</fullName>
    </submittedName>
</protein>
<sequence>MNHVANWKHQYLKPGQITAVYPVTGEPFIGRVDRVRKNKYGRVSYEVNGRMVMAEELFPGQQQEKLKIPYTANL</sequence>
<evidence type="ECO:0000313" key="1">
    <source>
        <dbReference type="EMBL" id="CAB4141666.1"/>
    </source>
</evidence>